<dbReference type="Proteomes" id="UP000823629">
    <property type="component" value="Unassembled WGS sequence"/>
</dbReference>
<dbReference type="EMBL" id="JADING010000009">
    <property type="protein sequence ID" value="MBO8413920.1"/>
    <property type="molecule type" value="Genomic_DNA"/>
</dbReference>
<reference evidence="2" key="2">
    <citation type="journal article" date="2021" name="PeerJ">
        <title>Extensive microbial diversity within the chicken gut microbiome revealed by metagenomics and culture.</title>
        <authorList>
            <person name="Gilroy R."/>
            <person name="Ravi A."/>
            <person name="Getino M."/>
            <person name="Pursley I."/>
            <person name="Horton D.L."/>
            <person name="Alikhan N.F."/>
            <person name="Baker D."/>
            <person name="Gharbi K."/>
            <person name="Hall N."/>
            <person name="Watson M."/>
            <person name="Adriaenssens E.M."/>
            <person name="Foster-Nyarko E."/>
            <person name="Jarju S."/>
            <person name="Secka A."/>
            <person name="Antonio M."/>
            <person name="Oren A."/>
            <person name="Chaudhuri R.R."/>
            <person name="La Ragione R."/>
            <person name="Hildebrand F."/>
            <person name="Pallen M.J."/>
        </authorList>
    </citation>
    <scope>NUCLEOTIDE SEQUENCE</scope>
    <source>
        <strain evidence="2">1748</strain>
    </source>
</reference>
<feature type="signal peptide" evidence="1">
    <location>
        <begin position="1"/>
        <end position="20"/>
    </location>
</feature>
<dbReference type="PROSITE" id="PS51257">
    <property type="entry name" value="PROKAR_LIPOPROTEIN"/>
    <property type="match status" value="1"/>
</dbReference>
<dbReference type="AlphaFoldDB" id="A0A9D9GSA2"/>
<evidence type="ECO:0008006" key="4">
    <source>
        <dbReference type="Google" id="ProtNLM"/>
    </source>
</evidence>
<feature type="chain" id="PRO_5039271225" description="Lipoprotein" evidence="1">
    <location>
        <begin position="21"/>
        <end position="256"/>
    </location>
</feature>
<evidence type="ECO:0000313" key="3">
    <source>
        <dbReference type="Proteomes" id="UP000823629"/>
    </source>
</evidence>
<evidence type="ECO:0000256" key="1">
    <source>
        <dbReference type="SAM" id="SignalP"/>
    </source>
</evidence>
<comment type="caution">
    <text evidence="2">The sequence shown here is derived from an EMBL/GenBank/DDBJ whole genome shotgun (WGS) entry which is preliminary data.</text>
</comment>
<reference evidence="2" key="1">
    <citation type="submission" date="2020-10" db="EMBL/GenBank/DDBJ databases">
        <authorList>
            <person name="Gilroy R."/>
        </authorList>
    </citation>
    <scope>NUCLEOTIDE SEQUENCE</scope>
    <source>
        <strain evidence="2">1748</strain>
    </source>
</reference>
<proteinExistence type="predicted"/>
<protein>
    <recommendedName>
        <fullName evidence="4">Lipoprotein</fullName>
    </recommendedName>
</protein>
<accession>A0A9D9GSA2</accession>
<keyword evidence="1" id="KW-0732">Signal</keyword>
<gene>
    <name evidence="2" type="ORF">IAC78_00350</name>
</gene>
<name>A0A9D9GSA2_9BACL</name>
<sequence length="256" mass="27685">MKLKKSLYLAAALLPLVLTSCDSSDNGVEVTKEQWETAFSAETFENYTAVVYSSSEQSISIAGVNQTTQTTTKGTQTLKVDGNEFDANIELETPLPIDSSTTADQITYSARYNAENALILSVTAYLDEKEVLTRSNEITSSSVTSYLFDYEMYAPYYDMLSYDKGAYSCNLSGNDIAEIPEIKDMLDSLAGTATIDLSGLNFSLKTVISEDMKPASLDQNVTGTIAASVMGITTNISINSVSSTTFSNFGTTVLED</sequence>
<organism evidence="2 3">
    <name type="scientific">Candidatus Scatoplasma merdavium</name>
    <dbReference type="NCBI Taxonomy" id="2840932"/>
    <lineage>
        <taxon>Bacteria</taxon>
        <taxon>Bacillati</taxon>
        <taxon>Bacillota</taxon>
        <taxon>Bacilli</taxon>
        <taxon>Bacillales</taxon>
        <taxon>Candidatus Scatoplasma</taxon>
    </lineage>
</organism>
<evidence type="ECO:0000313" key="2">
    <source>
        <dbReference type="EMBL" id="MBO8413920.1"/>
    </source>
</evidence>